<dbReference type="Gene3D" id="2.60.40.2310">
    <property type="match status" value="1"/>
</dbReference>
<evidence type="ECO:0000256" key="1">
    <source>
        <dbReference type="SAM" id="MobiDB-lite"/>
    </source>
</evidence>
<reference evidence="2 3" key="1">
    <citation type="submission" date="2017-11" db="EMBL/GenBank/DDBJ databases">
        <title>De-novo sequencing of pomegranate (Punica granatum L.) genome.</title>
        <authorList>
            <person name="Akparov Z."/>
            <person name="Amiraslanov A."/>
            <person name="Hajiyeva S."/>
            <person name="Abbasov M."/>
            <person name="Kaur K."/>
            <person name="Hamwieh A."/>
            <person name="Solovyev V."/>
            <person name="Salamov A."/>
            <person name="Braich B."/>
            <person name="Kosarev P."/>
            <person name="Mahmoud A."/>
            <person name="Hajiyev E."/>
            <person name="Babayeva S."/>
            <person name="Izzatullayeva V."/>
            <person name="Mammadov A."/>
            <person name="Mammadov A."/>
            <person name="Sharifova S."/>
            <person name="Ojaghi J."/>
            <person name="Eynullazada K."/>
            <person name="Bayramov B."/>
            <person name="Abdulazimova A."/>
            <person name="Shahmuradov I."/>
        </authorList>
    </citation>
    <scope>NUCLEOTIDE SEQUENCE [LARGE SCALE GENOMIC DNA]</scope>
    <source>
        <strain evidence="3">cv. AG2017</strain>
        <tissue evidence="2">Leaf</tissue>
    </source>
</reference>
<organism evidence="2 3">
    <name type="scientific">Punica granatum</name>
    <name type="common">Pomegranate</name>
    <dbReference type="NCBI Taxonomy" id="22663"/>
    <lineage>
        <taxon>Eukaryota</taxon>
        <taxon>Viridiplantae</taxon>
        <taxon>Streptophyta</taxon>
        <taxon>Embryophyta</taxon>
        <taxon>Tracheophyta</taxon>
        <taxon>Spermatophyta</taxon>
        <taxon>Magnoliopsida</taxon>
        <taxon>eudicotyledons</taxon>
        <taxon>Gunneridae</taxon>
        <taxon>Pentapetalae</taxon>
        <taxon>rosids</taxon>
        <taxon>malvids</taxon>
        <taxon>Myrtales</taxon>
        <taxon>Lythraceae</taxon>
        <taxon>Punica</taxon>
    </lineage>
</organism>
<sequence length="101" mass="11193">MWFKDEITYCVTLKPRKISQGRYDFEEIVWSDRNHYVRIPLAVCVNITDGVITGSTVSHSDAEYDSARGDSGDSSLAVTVQDEVAGPSRLACNSRGHPTSR</sequence>
<comment type="caution">
    <text evidence="2">The sequence shown here is derived from an EMBL/GenBank/DDBJ whole genome shotgun (WGS) entry which is preliminary data.</text>
</comment>
<feature type="region of interest" description="Disordered" evidence="1">
    <location>
        <begin position="63"/>
        <end position="101"/>
    </location>
</feature>
<protein>
    <submittedName>
        <fullName evidence="2">Uncharacterized protein</fullName>
    </submittedName>
</protein>
<dbReference type="EMBL" id="PGOL01001181">
    <property type="protein sequence ID" value="PKI60230.1"/>
    <property type="molecule type" value="Genomic_DNA"/>
</dbReference>
<dbReference type="STRING" id="22663.A0A2I0JWH4"/>
<accession>A0A2I0JWH4</accession>
<evidence type="ECO:0000313" key="3">
    <source>
        <dbReference type="Proteomes" id="UP000233551"/>
    </source>
</evidence>
<proteinExistence type="predicted"/>
<evidence type="ECO:0000313" key="2">
    <source>
        <dbReference type="EMBL" id="PKI60230.1"/>
    </source>
</evidence>
<name>A0A2I0JWH4_PUNGR</name>
<dbReference type="Proteomes" id="UP000233551">
    <property type="component" value="Unassembled WGS sequence"/>
</dbReference>
<gene>
    <name evidence="2" type="ORF">CRG98_019418</name>
</gene>
<keyword evidence="3" id="KW-1185">Reference proteome</keyword>
<dbReference type="AlphaFoldDB" id="A0A2I0JWH4"/>